<dbReference type="InterPro" id="IPR050330">
    <property type="entry name" value="Bact_OuterMem_StrucFunc"/>
</dbReference>
<evidence type="ECO:0000313" key="6">
    <source>
        <dbReference type="EMBL" id="MBC8757539.1"/>
    </source>
</evidence>
<sequence length="651" mass="74456">MTRKKYLIYTVVSLFVLIGYAQDKKLDKAAKKYDSYAFINAIEIYEEVAEEGHKSKELFEKLGNSYYFNADLIKASKWYGELFKLEGLEEAIAPEYYFRYAQTLKAEKRYDESDKKMQEFNKLTGSDIRGTKFIKTRNYLDQIAEQSGRFRIENLGVNSPYSDFAPSFYLDNNLVFSSARDTGIATRHKHKWNARPFLDLYGAEVADNGSLANVDKFSGKLNTKYHESTTVFTKDGNTMYFTRNNYYKGKYKKDQKGINKLKVFRATREGDGWTNIEELPFNSNQYSVAHPALSVDEKKLYFASDMPGTFGQSDLFVVDINDDGTFGEPKNLGKGINTEGRENFPFISQQNELYFSSDGHVGLGGLDIFVMQLDDEEQTIYNVGEPVNSSVDDFSFIINTKTKKGYFASNRDGGQGDDDIYSFLEMKPIQWTCEQEIAGVVKDDKTNAIIGGAQVVLFDKDNNQLENTYSDEQGNFRFSKILECNEVYFVRASKKDYNSAEQLMPKQEEAGLREAILLLEKEEVPFKVGDDLAVTLNIPIIYFDFDKSNIRPDAAVELEKVVAVMKKYPTLKIDVRSHTDSRGRDAYNKKLSQRRNESTRAYIVSRGIDVNRLIGAGYGEERLVNKCSNGIKCSEEEHQLNRRSEFIVTER</sequence>
<gene>
    <name evidence="6" type="ORF">H2O64_22915</name>
</gene>
<dbReference type="Gene3D" id="2.120.10.30">
    <property type="entry name" value="TolB, C-terminal domain"/>
    <property type="match status" value="1"/>
</dbReference>
<evidence type="ECO:0000313" key="7">
    <source>
        <dbReference type="Proteomes" id="UP000619238"/>
    </source>
</evidence>
<evidence type="ECO:0000256" key="3">
    <source>
        <dbReference type="ARBA" id="ARBA00023237"/>
    </source>
</evidence>
<dbReference type="InterPro" id="IPR006664">
    <property type="entry name" value="OMP_bac"/>
</dbReference>
<dbReference type="Proteomes" id="UP000619238">
    <property type="component" value="Unassembled WGS sequence"/>
</dbReference>
<dbReference type="Pfam" id="PF07676">
    <property type="entry name" value="PD40"/>
    <property type="match status" value="2"/>
</dbReference>
<organism evidence="6 7">
    <name type="scientific">Kordia aestuariivivens</name>
    <dbReference type="NCBI Taxonomy" id="2759037"/>
    <lineage>
        <taxon>Bacteria</taxon>
        <taxon>Pseudomonadati</taxon>
        <taxon>Bacteroidota</taxon>
        <taxon>Flavobacteriia</taxon>
        <taxon>Flavobacteriales</taxon>
        <taxon>Flavobacteriaceae</taxon>
        <taxon>Kordia</taxon>
    </lineage>
</organism>
<evidence type="ECO:0000259" key="5">
    <source>
        <dbReference type="PROSITE" id="PS51123"/>
    </source>
</evidence>
<dbReference type="PANTHER" id="PTHR30329">
    <property type="entry name" value="STATOR ELEMENT OF FLAGELLAR MOTOR COMPLEX"/>
    <property type="match status" value="1"/>
</dbReference>
<comment type="caution">
    <text evidence="6">The sequence shown here is derived from an EMBL/GenBank/DDBJ whole genome shotgun (WGS) entry which is preliminary data.</text>
</comment>
<proteinExistence type="predicted"/>
<protein>
    <submittedName>
        <fullName evidence="6">OmpA family protein</fullName>
    </submittedName>
</protein>
<feature type="domain" description="OmpA-like" evidence="5">
    <location>
        <begin position="530"/>
        <end position="651"/>
    </location>
</feature>
<keyword evidence="3" id="KW-0998">Cell outer membrane</keyword>
<reference evidence="6 7" key="1">
    <citation type="submission" date="2020-07" db="EMBL/GenBank/DDBJ databases">
        <title>Description of Kordia aestuariivivens sp. nov., isolated from a tidal flat.</title>
        <authorList>
            <person name="Park S."/>
            <person name="Yoon J.-H."/>
        </authorList>
    </citation>
    <scope>NUCLEOTIDE SEQUENCE [LARGE SCALE GENOMIC DNA]</scope>
    <source>
        <strain evidence="6 7">YSTF-M3</strain>
    </source>
</reference>
<keyword evidence="2 4" id="KW-0472">Membrane</keyword>
<dbReference type="InterPro" id="IPR006665">
    <property type="entry name" value="OmpA-like"/>
</dbReference>
<dbReference type="SUPFAM" id="SSF103088">
    <property type="entry name" value="OmpA-like"/>
    <property type="match status" value="1"/>
</dbReference>
<dbReference type="PRINTS" id="PR01021">
    <property type="entry name" value="OMPADOMAIN"/>
</dbReference>
<dbReference type="PROSITE" id="PS51123">
    <property type="entry name" value="OMPA_2"/>
    <property type="match status" value="1"/>
</dbReference>
<dbReference type="InterPro" id="IPR011042">
    <property type="entry name" value="6-blade_b-propeller_TolB-like"/>
</dbReference>
<evidence type="ECO:0000256" key="2">
    <source>
        <dbReference type="ARBA" id="ARBA00023136"/>
    </source>
</evidence>
<dbReference type="SUPFAM" id="SSF49478">
    <property type="entry name" value="Cna protein B-type domain"/>
    <property type="match status" value="1"/>
</dbReference>
<dbReference type="SUPFAM" id="SSF82171">
    <property type="entry name" value="DPP6 N-terminal domain-like"/>
    <property type="match status" value="1"/>
</dbReference>
<dbReference type="RefSeq" id="WP_187564581.1">
    <property type="nucleotide sequence ID" value="NZ_JACGWS010000021.1"/>
</dbReference>
<accession>A0ABR7QG79</accession>
<comment type="subcellular location">
    <subcellularLocation>
        <location evidence="1">Cell outer membrane</location>
    </subcellularLocation>
</comment>
<dbReference type="EMBL" id="JACGWS010000021">
    <property type="protein sequence ID" value="MBC8757539.1"/>
    <property type="molecule type" value="Genomic_DNA"/>
</dbReference>
<dbReference type="Pfam" id="PF00691">
    <property type="entry name" value="OmpA"/>
    <property type="match status" value="1"/>
</dbReference>
<evidence type="ECO:0000256" key="1">
    <source>
        <dbReference type="ARBA" id="ARBA00004442"/>
    </source>
</evidence>
<keyword evidence="7" id="KW-1185">Reference proteome</keyword>
<dbReference type="CDD" id="cd07185">
    <property type="entry name" value="OmpA_C-like"/>
    <property type="match status" value="1"/>
</dbReference>
<dbReference type="InterPro" id="IPR011659">
    <property type="entry name" value="WD40"/>
</dbReference>
<dbReference type="Pfam" id="PF13620">
    <property type="entry name" value="CarboxypepD_reg"/>
    <property type="match status" value="1"/>
</dbReference>
<name>A0ABR7QG79_9FLAO</name>
<dbReference type="InterPro" id="IPR036737">
    <property type="entry name" value="OmpA-like_sf"/>
</dbReference>
<dbReference type="Gene3D" id="2.60.40.1120">
    <property type="entry name" value="Carboxypeptidase-like, regulatory domain"/>
    <property type="match status" value="1"/>
</dbReference>
<dbReference type="Gene3D" id="3.30.1330.60">
    <property type="entry name" value="OmpA-like domain"/>
    <property type="match status" value="1"/>
</dbReference>
<evidence type="ECO:0000256" key="4">
    <source>
        <dbReference type="PROSITE-ProRule" id="PRU00473"/>
    </source>
</evidence>
<dbReference type="PANTHER" id="PTHR30329:SF21">
    <property type="entry name" value="LIPOPROTEIN YIAD-RELATED"/>
    <property type="match status" value="1"/>
</dbReference>